<dbReference type="EMBL" id="JPGN01000003">
    <property type="protein sequence ID" value="KFI20962.1"/>
    <property type="molecule type" value="Genomic_DNA"/>
</dbReference>
<accession>A0A0E2ZRH8</accession>
<dbReference type="AlphaFoldDB" id="A0A0E2ZRH8"/>
<sequence length="290" mass="32525">MLIPIGTIRSNCNGFDAIAEIAVKTKNVWLDSVEFDLSFCSFFEANMAAPLYAVIARLRDELNDVTITNVPAGVSTILRKNKFLSVFSQPELTDTNQTTLPFKILKLTAGDQFNDYLDTYMRGRGIPAMSEALTKRFRQSLFEIFLNATIHSQSKAGIFVCGQFYPNKHRLDFTIADAGVGIRENVRRYTRKQKLNSCKAIEWAMTEGNTTKTGNQPGGLGLKLIKDFIQMNGGKIQVVSRYGYYDFSANGESIRKMSNDFPGTCINIEINTEDTSSYCLKSELKSEDIF</sequence>
<dbReference type="Pfam" id="PF02518">
    <property type="entry name" value="HATPase_c"/>
    <property type="match status" value="1"/>
</dbReference>
<name>A0A0E2ZRH8_9GAMM</name>
<dbReference type="SUPFAM" id="SSF55874">
    <property type="entry name" value="ATPase domain of HSP90 chaperone/DNA topoisomerase II/histidine kinase"/>
    <property type="match status" value="1"/>
</dbReference>
<evidence type="ECO:0000313" key="2">
    <source>
        <dbReference type="EMBL" id="KFI20962.1"/>
    </source>
</evidence>
<proteinExistence type="predicted"/>
<dbReference type="Gene3D" id="3.30.565.10">
    <property type="entry name" value="Histidine kinase-like ATPase, C-terminal domain"/>
    <property type="match status" value="1"/>
</dbReference>
<dbReference type="InterPro" id="IPR036890">
    <property type="entry name" value="HATPase_C_sf"/>
</dbReference>
<gene>
    <name evidence="2" type="ORF">IB75_00235</name>
</gene>
<dbReference type="Proteomes" id="UP000028839">
    <property type="component" value="Unassembled WGS sequence"/>
</dbReference>
<comment type="caution">
    <text evidence="2">The sequence shown here is derived from an EMBL/GenBank/DDBJ whole genome shotgun (WGS) entry which is preliminary data.</text>
</comment>
<dbReference type="HOGENOM" id="CLU_083260_0_0_6"/>
<feature type="domain" description="Histidine kinase/HSP90-like ATPase" evidence="1">
    <location>
        <begin position="135"/>
        <end position="243"/>
    </location>
</feature>
<organism evidence="2 3">
    <name type="scientific">Nitrosococcus oceani C-27</name>
    <dbReference type="NCBI Taxonomy" id="314279"/>
    <lineage>
        <taxon>Bacteria</taxon>
        <taxon>Pseudomonadati</taxon>
        <taxon>Pseudomonadota</taxon>
        <taxon>Gammaproteobacteria</taxon>
        <taxon>Chromatiales</taxon>
        <taxon>Chromatiaceae</taxon>
        <taxon>Nitrosococcus</taxon>
    </lineage>
</organism>
<dbReference type="InterPro" id="IPR003594">
    <property type="entry name" value="HATPase_dom"/>
</dbReference>
<evidence type="ECO:0000259" key="1">
    <source>
        <dbReference type="Pfam" id="PF02518"/>
    </source>
</evidence>
<reference evidence="2 3" key="1">
    <citation type="submission" date="2014-07" db="EMBL/GenBank/DDBJ databases">
        <title>Comparative analysis of Nitrosococcus oceani genome inventories of strains from Pacific and Atlantic gyres.</title>
        <authorList>
            <person name="Lim C.K."/>
            <person name="Wang L."/>
            <person name="Sayavedra-Soto L.A."/>
            <person name="Klotz M.G."/>
        </authorList>
    </citation>
    <scope>NUCLEOTIDE SEQUENCE [LARGE SCALE GENOMIC DNA]</scope>
    <source>
        <strain evidence="2 3">C-27</strain>
    </source>
</reference>
<evidence type="ECO:0000313" key="3">
    <source>
        <dbReference type="Proteomes" id="UP000028839"/>
    </source>
</evidence>
<dbReference type="OrthoDB" id="3194831at2"/>
<protein>
    <submittedName>
        <fullName evidence="2">ATPase</fullName>
    </submittedName>
</protein>